<evidence type="ECO:0000256" key="3">
    <source>
        <dbReference type="ARBA" id="ARBA00023239"/>
    </source>
</evidence>
<protein>
    <recommendedName>
        <fullName evidence="4">sulfopyruvate decarboxylase</fullName>
        <ecNumber evidence="4">4.1.1.79</ecNumber>
    </recommendedName>
</protein>
<sequence length="191" mass="20746">MKGTEAFQELLPLLGDEPVVHANGYICRESFALKDREANFYMIGSMGLASSIGLGVALCKPDRKVIVLDGDGNVLMALGTLAMIAAEAPKNLVHVVIDNEVYESTGSQRTLSNSVSLEQIAKSSGYREAVRVDKKEDIKPAFEKMMNSEGPGFLLIKVEPCFDPKTGRVTHTPEEITERFMKSLRPAAGGN</sequence>
<dbReference type="InterPro" id="IPR011766">
    <property type="entry name" value="TPP_enzyme_TPP-bd"/>
</dbReference>
<evidence type="ECO:0000256" key="4">
    <source>
        <dbReference type="ARBA" id="ARBA00038875"/>
    </source>
</evidence>
<dbReference type="EC" id="4.1.1.79" evidence="4"/>
<dbReference type="GO" id="GO:0050545">
    <property type="term" value="F:sulfopyruvate decarboxylase activity"/>
    <property type="evidence" value="ECO:0007669"/>
    <property type="project" value="UniProtKB-EC"/>
</dbReference>
<keyword evidence="2" id="KW-0210">Decarboxylase</keyword>
<accession>B3TCD2</accession>
<dbReference type="EMBL" id="EU016670">
    <property type="protein sequence ID" value="ABZ10247.1"/>
    <property type="molecule type" value="Genomic_DNA"/>
</dbReference>
<proteinExistence type="predicted"/>
<evidence type="ECO:0000313" key="7">
    <source>
        <dbReference type="EMBL" id="ABZ10247.1"/>
    </source>
</evidence>
<feature type="domain" description="Thiamine pyrophosphate enzyme TPP-binding" evidence="6">
    <location>
        <begin position="40"/>
        <end position="154"/>
    </location>
</feature>
<evidence type="ECO:0000256" key="1">
    <source>
        <dbReference type="ARBA" id="ARBA00022545"/>
    </source>
</evidence>
<evidence type="ECO:0000256" key="2">
    <source>
        <dbReference type="ARBA" id="ARBA00022793"/>
    </source>
</evidence>
<dbReference type="GO" id="GO:0030976">
    <property type="term" value="F:thiamine pyrophosphate binding"/>
    <property type="evidence" value="ECO:0007669"/>
    <property type="project" value="InterPro"/>
</dbReference>
<dbReference type="InterPro" id="IPR029061">
    <property type="entry name" value="THDP-binding"/>
</dbReference>
<evidence type="ECO:0000256" key="5">
    <source>
        <dbReference type="ARBA" id="ARBA00048551"/>
    </source>
</evidence>
<dbReference type="Pfam" id="PF02775">
    <property type="entry name" value="TPP_enzyme_C"/>
    <property type="match status" value="1"/>
</dbReference>
<keyword evidence="3" id="KW-0456">Lyase</keyword>
<evidence type="ECO:0000259" key="6">
    <source>
        <dbReference type="Pfam" id="PF02775"/>
    </source>
</evidence>
<dbReference type="InterPro" id="IPR051818">
    <property type="entry name" value="TPP_dependent_decarboxylase"/>
</dbReference>
<reference evidence="7" key="1">
    <citation type="journal article" date="2008" name="ISME J.">
        <title>Genomic patterns of recombination, clonal divergence and environment in marine microbial populations.</title>
        <authorList>
            <person name="Konstantinidis K.T."/>
            <person name="Delong E.F."/>
        </authorList>
    </citation>
    <scope>NUCLEOTIDE SEQUENCE</scope>
</reference>
<organism evidence="7">
    <name type="scientific">uncultured marine crenarchaeote HF4000_APKG10I20</name>
    <dbReference type="NCBI Taxonomy" id="455612"/>
    <lineage>
        <taxon>Archaea</taxon>
        <taxon>Nitrososphaerota</taxon>
        <taxon>Nitrososphaeria</taxon>
        <taxon>Nitrosopumilales</taxon>
        <taxon>environmental samples</taxon>
    </lineage>
</organism>
<dbReference type="SUPFAM" id="SSF52518">
    <property type="entry name" value="Thiamin diphosphate-binding fold (THDP-binding)"/>
    <property type="match status" value="1"/>
</dbReference>
<dbReference type="GO" id="GO:0019295">
    <property type="term" value="P:coenzyme M biosynthetic process"/>
    <property type="evidence" value="ECO:0007669"/>
    <property type="project" value="UniProtKB-KW"/>
</dbReference>
<name>B3TCD2_9ARCH</name>
<dbReference type="PANTHER" id="PTHR42818">
    <property type="entry name" value="SULFOPYRUVATE DECARBOXYLASE SUBUNIT ALPHA"/>
    <property type="match status" value="1"/>
</dbReference>
<keyword evidence="1" id="KW-0174">Coenzyme M biosynthesis</keyword>
<dbReference type="Gene3D" id="3.40.50.970">
    <property type="match status" value="1"/>
</dbReference>
<dbReference type="PANTHER" id="PTHR42818:SF1">
    <property type="entry name" value="SULFOPYRUVATE DECARBOXYLASE"/>
    <property type="match status" value="1"/>
</dbReference>
<gene>
    <name evidence="7" type="ORF">ALOHA_HF4000APKG10I20ctg7g28</name>
</gene>
<comment type="catalytic activity">
    <reaction evidence="5">
        <text>3-sulfopyruvate + H(+) = sulfoacetaldehyde + CO2</text>
        <dbReference type="Rhea" id="RHEA:20948"/>
        <dbReference type="ChEBI" id="CHEBI:15378"/>
        <dbReference type="ChEBI" id="CHEBI:16526"/>
        <dbReference type="ChEBI" id="CHEBI:57940"/>
        <dbReference type="ChEBI" id="CHEBI:58246"/>
        <dbReference type="EC" id="4.1.1.79"/>
    </reaction>
</comment>
<dbReference type="AlphaFoldDB" id="B3TCD2"/>